<protein>
    <submittedName>
        <fullName evidence="11">Daunorubicin resistance protein DrrA family ABC transporter ATP-binding protein</fullName>
    </submittedName>
</protein>
<dbReference type="RefSeq" id="WP_344483604.1">
    <property type="nucleotide sequence ID" value="NZ_BAAAQF010000005.1"/>
</dbReference>
<dbReference type="SMART" id="SM00382">
    <property type="entry name" value="AAA"/>
    <property type="match status" value="1"/>
</dbReference>
<dbReference type="PROSITE" id="PS50893">
    <property type="entry name" value="ABC_TRANSPORTER_2"/>
    <property type="match status" value="1"/>
</dbReference>
<dbReference type="PROSITE" id="PS00211">
    <property type="entry name" value="ABC_TRANSPORTER_1"/>
    <property type="match status" value="1"/>
</dbReference>
<evidence type="ECO:0000256" key="1">
    <source>
        <dbReference type="ARBA" id="ARBA00004413"/>
    </source>
</evidence>
<dbReference type="InterPro" id="IPR003439">
    <property type="entry name" value="ABC_transporter-like_ATP-bd"/>
</dbReference>
<evidence type="ECO:0000256" key="6">
    <source>
        <dbReference type="ARBA" id="ARBA00022967"/>
    </source>
</evidence>
<dbReference type="InterPro" id="IPR003593">
    <property type="entry name" value="AAA+_ATPase"/>
</dbReference>
<dbReference type="InterPro" id="IPR005894">
    <property type="entry name" value="DrrA"/>
</dbReference>
<dbReference type="PANTHER" id="PTHR42711:SF19">
    <property type="entry name" value="DOXORUBICIN RESISTANCE ATP-BINDING PROTEIN DRRA"/>
    <property type="match status" value="1"/>
</dbReference>
<keyword evidence="5 11" id="KW-0067">ATP-binding</keyword>
<comment type="similarity">
    <text evidence="9">Belongs to the ABC transporter superfamily. Drug exporter-1 (DrugE1) (TC 3.A.1.105) family.</text>
</comment>
<evidence type="ECO:0000256" key="8">
    <source>
        <dbReference type="ARBA" id="ARBA00023251"/>
    </source>
</evidence>
<sequence>MSQPGTTDYAIEVEGLTKHFGDLVAVDHIDLNARTGTVLGVLGPNGAGKTTMVRMLATLSRPTAGTGRVGGYDIIRNPHEVRSLIGLTGQFAGIDELLTGEENLRFIGRLLGMPTPDAKARARELLAQFNLSDAADKAAKAYSGGMRRRLDLAASLVGRPRILFLDEPTTGLDPRARGELWELVRELVADGTTVLLTTQYLEEADQLAHEIAVIDHGKVIATGTPTQLKAKIGGQSLRIQPEDHGQLDDLRALVAERFPDLEPVVSAGAVTIGVNDDGVMPTLAADLRDRGITLTDFHLGLSSLDEVFLTLTGRRTEDADAADDTEEGDR</sequence>
<keyword evidence="7" id="KW-0472">Membrane</keyword>
<comment type="caution">
    <text evidence="11">The sequence shown here is derived from an EMBL/GenBank/DDBJ whole genome shotgun (WGS) entry which is preliminary data.</text>
</comment>
<comment type="subcellular location">
    <subcellularLocation>
        <location evidence="1">Cell membrane</location>
        <topology evidence="1">Peripheral membrane protein</topology>
        <orientation evidence="1">Cytoplasmic side</orientation>
    </subcellularLocation>
</comment>
<evidence type="ECO:0000313" key="12">
    <source>
        <dbReference type="Proteomes" id="UP001499851"/>
    </source>
</evidence>
<dbReference type="NCBIfam" id="TIGR01188">
    <property type="entry name" value="drrA"/>
    <property type="match status" value="1"/>
</dbReference>
<dbReference type="Pfam" id="PF00005">
    <property type="entry name" value="ABC_tran"/>
    <property type="match status" value="1"/>
</dbReference>
<dbReference type="Pfam" id="PF13732">
    <property type="entry name" value="DrrA1-3_C"/>
    <property type="match status" value="1"/>
</dbReference>
<organism evidence="11 12">
    <name type="scientific">Glycomyces endophyticus</name>
    <dbReference type="NCBI Taxonomy" id="480996"/>
    <lineage>
        <taxon>Bacteria</taxon>
        <taxon>Bacillati</taxon>
        <taxon>Actinomycetota</taxon>
        <taxon>Actinomycetes</taxon>
        <taxon>Glycomycetales</taxon>
        <taxon>Glycomycetaceae</taxon>
        <taxon>Glycomyces</taxon>
    </lineage>
</organism>
<keyword evidence="2" id="KW-0813">Transport</keyword>
<evidence type="ECO:0000259" key="10">
    <source>
        <dbReference type="PROSITE" id="PS50893"/>
    </source>
</evidence>
<keyword evidence="12" id="KW-1185">Reference proteome</keyword>
<dbReference type="Gene3D" id="3.40.50.300">
    <property type="entry name" value="P-loop containing nucleotide triphosphate hydrolases"/>
    <property type="match status" value="1"/>
</dbReference>
<dbReference type="PANTHER" id="PTHR42711">
    <property type="entry name" value="ABC TRANSPORTER ATP-BINDING PROTEIN"/>
    <property type="match status" value="1"/>
</dbReference>
<dbReference type="Proteomes" id="UP001499851">
    <property type="component" value="Unassembled WGS sequence"/>
</dbReference>
<dbReference type="GO" id="GO:0005524">
    <property type="term" value="F:ATP binding"/>
    <property type="evidence" value="ECO:0007669"/>
    <property type="project" value="UniProtKB-KW"/>
</dbReference>
<reference evidence="12" key="1">
    <citation type="journal article" date="2019" name="Int. J. Syst. Evol. Microbiol.">
        <title>The Global Catalogue of Microorganisms (GCM) 10K type strain sequencing project: providing services to taxonomists for standard genome sequencing and annotation.</title>
        <authorList>
            <consortium name="The Broad Institute Genomics Platform"/>
            <consortium name="The Broad Institute Genome Sequencing Center for Infectious Disease"/>
            <person name="Wu L."/>
            <person name="Ma J."/>
        </authorList>
    </citation>
    <scope>NUCLEOTIDE SEQUENCE [LARGE SCALE GENOMIC DNA]</scope>
    <source>
        <strain evidence="12">JCM 16001</strain>
    </source>
</reference>
<evidence type="ECO:0000256" key="2">
    <source>
        <dbReference type="ARBA" id="ARBA00022448"/>
    </source>
</evidence>
<dbReference type="EMBL" id="BAAAQF010000005">
    <property type="protein sequence ID" value="GAA1669278.1"/>
    <property type="molecule type" value="Genomic_DNA"/>
</dbReference>
<dbReference type="InterPro" id="IPR025302">
    <property type="entry name" value="DrrA1/2-like_C"/>
</dbReference>
<dbReference type="InterPro" id="IPR017871">
    <property type="entry name" value="ABC_transporter-like_CS"/>
</dbReference>
<name>A0ABP4S960_9ACTN</name>
<evidence type="ECO:0000256" key="5">
    <source>
        <dbReference type="ARBA" id="ARBA00022840"/>
    </source>
</evidence>
<keyword evidence="8" id="KW-0046">Antibiotic resistance</keyword>
<proteinExistence type="inferred from homology"/>
<evidence type="ECO:0000313" key="11">
    <source>
        <dbReference type="EMBL" id="GAA1669278.1"/>
    </source>
</evidence>
<evidence type="ECO:0000256" key="4">
    <source>
        <dbReference type="ARBA" id="ARBA00022741"/>
    </source>
</evidence>
<keyword evidence="3" id="KW-1003">Cell membrane</keyword>
<dbReference type="InterPro" id="IPR027417">
    <property type="entry name" value="P-loop_NTPase"/>
</dbReference>
<evidence type="ECO:0000256" key="7">
    <source>
        <dbReference type="ARBA" id="ARBA00023136"/>
    </source>
</evidence>
<keyword evidence="6" id="KW-1278">Translocase</keyword>
<evidence type="ECO:0000256" key="9">
    <source>
        <dbReference type="ARBA" id="ARBA00049985"/>
    </source>
</evidence>
<dbReference type="SUPFAM" id="SSF52540">
    <property type="entry name" value="P-loop containing nucleoside triphosphate hydrolases"/>
    <property type="match status" value="1"/>
</dbReference>
<gene>
    <name evidence="11" type="ORF">GCM10009830_13770</name>
</gene>
<accession>A0ABP4S960</accession>
<evidence type="ECO:0000256" key="3">
    <source>
        <dbReference type="ARBA" id="ARBA00022475"/>
    </source>
</evidence>
<feature type="domain" description="ABC transporter" evidence="10">
    <location>
        <begin position="11"/>
        <end position="241"/>
    </location>
</feature>
<keyword evidence="4" id="KW-0547">Nucleotide-binding</keyword>
<dbReference type="InterPro" id="IPR050763">
    <property type="entry name" value="ABC_transporter_ATP-binding"/>
</dbReference>